<feature type="compositionally biased region" description="Basic and acidic residues" evidence="1">
    <location>
        <begin position="1"/>
        <end position="13"/>
    </location>
</feature>
<dbReference type="Proteomes" id="UP001081283">
    <property type="component" value="Unassembled WGS sequence"/>
</dbReference>
<gene>
    <name evidence="2" type="ORF">OEG82_11035</name>
</gene>
<evidence type="ECO:0008006" key="4">
    <source>
        <dbReference type="Google" id="ProtNLM"/>
    </source>
</evidence>
<reference evidence="2" key="1">
    <citation type="submission" date="2022-10" db="EMBL/GenBank/DDBJ databases">
        <title>Hoeflea sp. J2-29, isolated from marine algae.</title>
        <authorList>
            <person name="Kristyanto S."/>
            <person name="Kim J.M."/>
            <person name="Jeon C.O."/>
        </authorList>
    </citation>
    <scope>NUCLEOTIDE SEQUENCE</scope>
    <source>
        <strain evidence="2">J2-29</strain>
    </source>
</reference>
<keyword evidence="3" id="KW-1185">Reference proteome</keyword>
<dbReference type="RefSeq" id="WP_267612501.1">
    <property type="nucleotide sequence ID" value="NZ_JAOVZQ010000001.1"/>
</dbReference>
<comment type="caution">
    <text evidence="2">The sequence shown here is derived from an EMBL/GenBank/DDBJ whole genome shotgun (WGS) entry which is preliminary data.</text>
</comment>
<evidence type="ECO:0000256" key="1">
    <source>
        <dbReference type="SAM" id="MobiDB-lite"/>
    </source>
</evidence>
<name>A0ABT3YFG7_9HYPH</name>
<feature type="compositionally biased region" description="Low complexity" evidence="1">
    <location>
        <begin position="14"/>
        <end position="36"/>
    </location>
</feature>
<evidence type="ECO:0000313" key="3">
    <source>
        <dbReference type="Proteomes" id="UP001081283"/>
    </source>
</evidence>
<sequence>MIRYKATPEKKPAETPAAKTAKTAAKAPTKTKAAAAPKKDLLDIEPDTTDDKD</sequence>
<feature type="region of interest" description="Disordered" evidence="1">
    <location>
        <begin position="1"/>
        <end position="53"/>
    </location>
</feature>
<organism evidence="2 3">
    <name type="scientific">Hoeflea ulvae</name>
    <dbReference type="NCBI Taxonomy" id="2983764"/>
    <lineage>
        <taxon>Bacteria</taxon>
        <taxon>Pseudomonadati</taxon>
        <taxon>Pseudomonadota</taxon>
        <taxon>Alphaproteobacteria</taxon>
        <taxon>Hyphomicrobiales</taxon>
        <taxon>Rhizobiaceae</taxon>
        <taxon>Hoeflea</taxon>
    </lineage>
</organism>
<evidence type="ECO:0000313" key="2">
    <source>
        <dbReference type="EMBL" id="MCY0094557.1"/>
    </source>
</evidence>
<accession>A0ABT3YFG7</accession>
<proteinExistence type="predicted"/>
<protein>
    <recommendedName>
        <fullName evidence="4">Malic enzyme</fullName>
    </recommendedName>
</protein>
<dbReference type="EMBL" id="JAOVZQ010000001">
    <property type="protein sequence ID" value="MCY0094557.1"/>
    <property type="molecule type" value="Genomic_DNA"/>
</dbReference>
<feature type="compositionally biased region" description="Acidic residues" evidence="1">
    <location>
        <begin position="43"/>
        <end position="53"/>
    </location>
</feature>